<keyword evidence="1" id="KW-0560">Oxidoreductase</keyword>
<comment type="caution">
    <text evidence="4">The sequence shown here is derived from an EMBL/GenBank/DDBJ whole genome shotgun (WGS) entry which is preliminary data.</text>
</comment>
<keyword evidence="5" id="KW-1185">Reference proteome</keyword>
<dbReference type="InterPro" id="IPR003421">
    <property type="entry name" value="Opine_DH"/>
</dbReference>
<dbReference type="Gene3D" id="3.40.50.720">
    <property type="entry name" value="NAD(P)-binding Rossmann-like Domain"/>
    <property type="match status" value="1"/>
</dbReference>
<evidence type="ECO:0000313" key="4">
    <source>
        <dbReference type="EMBL" id="TVT45943.1"/>
    </source>
</evidence>
<accession>A0A558CAY7</accession>
<feature type="domain" description="Glycerol-3-phosphate dehydrogenase NAD-dependent N-terminal" evidence="2">
    <location>
        <begin position="2"/>
        <end position="106"/>
    </location>
</feature>
<dbReference type="Pfam" id="PF02317">
    <property type="entry name" value="Octopine_DH"/>
    <property type="match status" value="1"/>
</dbReference>
<dbReference type="InterPro" id="IPR036291">
    <property type="entry name" value="NAD(P)-bd_dom_sf"/>
</dbReference>
<dbReference type="Gene3D" id="1.10.1040.10">
    <property type="entry name" value="N-(1-d-carboxylethyl)-l-norvaline Dehydrogenase, domain 2"/>
    <property type="match status" value="1"/>
</dbReference>
<dbReference type="OrthoDB" id="1073746at2"/>
<dbReference type="InterPro" id="IPR008927">
    <property type="entry name" value="6-PGluconate_DH-like_C_sf"/>
</dbReference>
<dbReference type="SUPFAM" id="SSF51735">
    <property type="entry name" value="NAD(P)-binding Rossmann-fold domains"/>
    <property type="match status" value="1"/>
</dbReference>
<dbReference type="EMBL" id="VJWX01000206">
    <property type="protein sequence ID" value="TVT45943.1"/>
    <property type="molecule type" value="Genomic_DNA"/>
</dbReference>
<evidence type="ECO:0000259" key="3">
    <source>
        <dbReference type="Pfam" id="PF02317"/>
    </source>
</evidence>
<protein>
    <submittedName>
        <fullName evidence="4">Glycerol-3-phosphate dehydrogenase</fullName>
    </submittedName>
</protein>
<organism evidence="4 5">
    <name type="scientific">Amycolatopsis rhizosphaerae</name>
    <dbReference type="NCBI Taxonomy" id="2053003"/>
    <lineage>
        <taxon>Bacteria</taxon>
        <taxon>Bacillati</taxon>
        <taxon>Actinomycetota</taxon>
        <taxon>Actinomycetes</taxon>
        <taxon>Pseudonocardiales</taxon>
        <taxon>Pseudonocardiaceae</taxon>
        <taxon>Amycolatopsis</taxon>
    </lineage>
</organism>
<dbReference type="GO" id="GO:0051287">
    <property type="term" value="F:NAD binding"/>
    <property type="evidence" value="ECO:0007669"/>
    <property type="project" value="InterPro"/>
</dbReference>
<dbReference type="InterPro" id="IPR011128">
    <property type="entry name" value="G3P_DH_NAD-dep_N"/>
</dbReference>
<dbReference type="PANTHER" id="PTHR38015">
    <property type="entry name" value="BLR6086 PROTEIN"/>
    <property type="match status" value="1"/>
</dbReference>
<dbReference type="InterPro" id="IPR013328">
    <property type="entry name" value="6PGD_dom2"/>
</dbReference>
<dbReference type="SUPFAM" id="SSF48179">
    <property type="entry name" value="6-phosphogluconate dehydrogenase C-terminal domain-like"/>
    <property type="match status" value="1"/>
</dbReference>
<dbReference type="InterPro" id="IPR051729">
    <property type="entry name" value="Opine/Lysopine_DH"/>
</dbReference>
<evidence type="ECO:0000313" key="5">
    <source>
        <dbReference type="Proteomes" id="UP000320011"/>
    </source>
</evidence>
<reference evidence="4 5" key="1">
    <citation type="submission" date="2019-07" db="EMBL/GenBank/DDBJ databases">
        <authorList>
            <person name="Duangmal K."/>
            <person name="Teo W.F.A."/>
        </authorList>
    </citation>
    <scope>NUCLEOTIDE SEQUENCE [LARGE SCALE GENOMIC DNA]</scope>
    <source>
        <strain evidence="4 5">TBRC 6029</strain>
    </source>
</reference>
<dbReference type="RefSeq" id="WP_144590284.1">
    <property type="nucleotide sequence ID" value="NZ_VJWX01000206.1"/>
</dbReference>
<proteinExistence type="predicted"/>
<dbReference type="Pfam" id="PF01210">
    <property type="entry name" value="NAD_Gly3P_dh_N"/>
    <property type="match status" value="1"/>
</dbReference>
<dbReference type="PANTHER" id="PTHR38015:SF1">
    <property type="entry name" value="OPINE DEHYDROGENASE DOMAIN-CONTAINING PROTEIN"/>
    <property type="match status" value="1"/>
</dbReference>
<name>A0A558CAY7_9PSEU</name>
<dbReference type="AlphaFoldDB" id="A0A558CAY7"/>
<feature type="domain" description="Opine dehydrogenase" evidence="3">
    <location>
        <begin position="192"/>
        <end position="333"/>
    </location>
</feature>
<dbReference type="GO" id="GO:0016616">
    <property type="term" value="F:oxidoreductase activity, acting on the CH-OH group of donors, NAD or NADP as acceptor"/>
    <property type="evidence" value="ECO:0007669"/>
    <property type="project" value="InterPro"/>
</dbReference>
<gene>
    <name evidence="4" type="ORF">FNH05_20280</name>
</gene>
<sequence>MKVAVLGGGHGCWAAVAELAETGHDVRWWRRDADAHRDVLTAGAITVRDHRGTRQVPVGEDDGAIRPVTELAEAVREATLIVVPLPSTTHQDLAARLAPLLADGQVVFLPPGTLGSVLFGKAMAEAGNLADVAFAETGTLPYLARRHGDTEVVVSGYATRLPTGVFPSRLAGKAFDVLRAAYPSVEDAGDGLSGALMNAGPVIHPPLILMNAGPLEHFDAWDIHNEGTQPSIRRVTDALDAERVALRESLGYQAPHFPLADHYATDGEEWMYGRAAHEKLTDSGDWREKIDLLGHRYLLEDTRLGLSLLVSVGHWAGVPVPVAEGLLTIASAVTGRDLYAEGRTLESLGLAGLSRDELARLLREGFAS</sequence>
<dbReference type="Proteomes" id="UP000320011">
    <property type="component" value="Unassembled WGS sequence"/>
</dbReference>
<evidence type="ECO:0000259" key="2">
    <source>
        <dbReference type="Pfam" id="PF01210"/>
    </source>
</evidence>
<reference evidence="4 5" key="2">
    <citation type="submission" date="2019-08" db="EMBL/GenBank/DDBJ databases">
        <title>Amycolatopsis acidicola sp. nov., isolated from peat swamp forest soil.</title>
        <authorList>
            <person name="Srisuk N."/>
        </authorList>
    </citation>
    <scope>NUCLEOTIDE SEQUENCE [LARGE SCALE GENOMIC DNA]</scope>
    <source>
        <strain evidence="4 5">TBRC 6029</strain>
    </source>
</reference>
<evidence type="ECO:0000256" key="1">
    <source>
        <dbReference type="ARBA" id="ARBA00023002"/>
    </source>
</evidence>
<dbReference type="GO" id="GO:0046168">
    <property type="term" value="P:glycerol-3-phosphate catabolic process"/>
    <property type="evidence" value="ECO:0007669"/>
    <property type="project" value="InterPro"/>
</dbReference>